<dbReference type="InterPro" id="IPR013087">
    <property type="entry name" value="Znf_C2H2_type"/>
</dbReference>
<protein>
    <recommendedName>
        <fullName evidence="3">C2H2-type domain-containing protein</fullName>
    </recommendedName>
</protein>
<dbReference type="EMBL" id="JBHSFA010000011">
    <property type="protein sequence ID" value="MFC4544525.1"/>
    <property type="molecule type" value="Genomic_DNA"/>
</dbReference>
<feature type="domain" description="C2H2-type" evidence="3">
    <location>
        <begin position="27"/>
        <end position="48"/>
    </location>
</feature>
<evidence type="ECO:0000313" key="4">
    <source>
        <dbReference type="EMBL" id="MFC4544525.1"/>
    </source>
</evidence>
<proteinExistence type="predicted"/>
<feature type="region of interest" description="Disordered" evidence="1">
    <location>
        <begin position="1"/>
        <end position="28"/>
    </location>
</feature>
<gene>
    <name evidence="4" type="ORF">ACFO5R_21570</name>
</gene>
<keyword evidence="2" id="KW-0812">Transmembrane</keyword>
<keyword evidence="5" id="KW-1185">Reference proteome</keyword>
<evidence type="ECO:0000256" key="2">
    <source>
        <dbReference type="SAM" id="Phobius"/>
    </source>
</evidence>
<feature type="transmembrane region" description="Helical" evidence="2">
    <location>
        <begin position="78"/>
        <end position="96"/>
    </location>
</feature>
<feature type="compositionally biased region" description="Low complexity" evidence="1">
    <location>
        <begin position="1"/>
        <end position="17"/>
    </location>
</feature>
<accession>A0ABD5PVQ5</accession>
<evidence type="ECO:0000313" key="5">
    <source>
        <dbReference type="Proteomes" id="UP001595898"/>
    </source>
</evidence>
<keyword evidence="2" id="KW-0472">Membrane</keyword>
<keyword evidence="2" id="KW-1133">Transmembrane helix</keyword>
<dbReference type="RefSeq" id="WP_250141255.1">
    <property type="nucleotide sequence ID" value="NZ_JALIQP010000003.1"/>
</dbReference>
<evidence type="ECO:0000259" key="3">
    <source>
        <dbReference type="PROSITE" id="PS00028"/>
    </source>
</evidence>
<comment type="caution">
    <text evidence="4">The sequence shown here is derived from an EMBL/GenBank/DDBJ whole genome shotgun (WGS) entry which is preliminary data.</text>
</comment>
<dbReference type="AlphaFoldDB" id="A0ABD5PVQ5"/>
<organism evidence="4 5">
    <name type="scientific">Halosolutus amylolyticus</name>
    <dbReference type="NCBI Taxonomy" id="2932267"/>
    <lineage>
        <taxon>Archaea</taxon>
        <taxon>Methanobacteriati</taxon>
        <taxon>Methanobacteriota</taxon>
        <taxon>Stenosarchaea group</taxon>
        <taxon>Halobacteria</taxon>
        <taxon>Halobacteriales</taxon>
        <taxon>Natrialbaceae</taxon>
        <taxon>Halosolutus</taxon>
    </lineage>
</organism>
<dbReference type="Proteomes" id="UP001595898">
    <property type="component" value="Unassembled WGS sequence"/>
</dbReference>
<name>A0ABD5PVQ5_9EURY</name>
<evidence type="ECO:0000256" key="1">
    <source>
        <dbReference type="SAM" id="MobiDB-lite"/>
    </source>
</evidence>
<reference evidence="4 5" key="1">
    <citation type="journal article" date="2019" name="Int. J. Syst. Evol. Microbiol.">
        <title>The Global Catalogue of Microorganisms (GCM) 10K type strain sequencing project: providing services to taxonomists for standard genome sequencing and annotation.</title>
        <authorList>
            <consortium name="The Broad Institute Genomics Platform"/>
            <consortium name="The Broad Institute Genome Sequencing Center for Infectious Disease"/>
            <person name="Wu L."/>
            <person name="Ma J."/>
        </authorList>
    </citation>
    <scope>NUCLEOTIDE SEQUENCE [LARGE SCALE GENOMIC DNA]</scope>
    <source>
        <strain evidence="4 5">WLHS5</strain>
    </source>
</reference>
<sequence>MGDPETAPTASSPVPTTDPGSEPAERCPYCGQPFRDRRLRRLHCGRTHPDRLADRERAAFERAVREERTAMRRFRLQVLGGIVLLYFGFLLTYAIVA</sequence>
<dbReference type="PROSITE" id="PS00028">
    <property type="entry name" value="ZINC_FINGER_C2H2_1"/>
    <property type="match status" value="1"/>
</dbReference>